<dbReference type="EMBL" id="BMNQ01000004">
    <property type="protein sequence ID" value="GGJ86120.1"/>
    <property type="molecule type" value="Genomic_DNA"/>
</dbReference>
<dbReference type="Proteomes" id="UP000658382">
    <property type="component" value="Unassembled WGS sequence"/>
</dbReference>
<accession>A0A917PPL3</accession>
<name>A0A917PPL3_9BACI</name>
<evidence type="ECO:0000313" key="1">
    <source>
        <dbReference type="EMBL" id="GGJ86120.1"/>
    </source>
</evidence>
<reference evidence="1" key="1">
    <citation type="journal article" date="2014" name="Int. J. Syst. Evol. Microbiol.">
        <title>Complete genome sequence of Corynebacterium casei LMG S-19264T (=DSM 44701T), isolated from a smear-ripened cheese.</title>
        <authorList>
            <consortium name="US DOE Joint Genome Institute (JGI-PGF)"/>
            <person name="Walter F."/>
            <person name="Albersmeier A."/>
            <person name="Kalinowski J."/>
            <person name="Ruckert C."/>
        </authorList>
    </citation>
    <scope>NUCLEOTIDE SEQUENCE</scope>
    <source>
        <strain evidence="1">JCM 12580</strain>
    </source>
</reference>
<comment type="caution">
    <text evidence="1">The sequence shown here is derived from an EMBL/GenBank/DDBJ whole genome shotgun (WGS) entry which is preliminary data.</text>
</comment>
<evidence type="ECO:0000313" key="2">
    <source>
        <dbReference type="Proteomes" id="UP000658382"/>
    </source>
</evidence>
<protein>
    <submittedName>
        <fullName evidence="1">Uncharacterized protein</fullName>
    </submittedName>
</protein>
<sequence>MDFYRDSFPLSNYEMGTETLIRALYIGYEVEPEFEEGQWVIAFHDNGRHKCTGVITGIDSGYLTVDVRNVHGEDLHLSLEGYDVIRHATESEIAAEKDRRWWAEHGREVWELKIGDILANKHNGRMYVRGSDVTPDSGHIEVVCFAEQRLDRSDAVRGDNE</sequence>
<organism evidence="1 2">
    <name type="scientific">Lentibacillus kapialis</name>
    <dbReference type="NCBI Taxonomy" id="340214"/>
    <lineage>
        <taxon>Bacteria</taxon>
        <taxon>Bacillati</taxon>
        <taxon>Bacillota</taxon>
        <taxon>Bacilli</taxon>
        <taxon>Bacillales</taxon>
        <taxon>Bacillaceae</taxon>
        <taxon>Lentibacillus</taxon>
    </lineage>
</organism>
<gene>
    <name evidence="1" type="ORF">GCM10007063_05780</name>
</gene>
<proteinExistence type="predicted"/>
<reference evidence="1" key="2">
    <citation type="submission" date="2020-09" db="EMBL/GenBank/DDBJ databases">
        <authorList>
            <person name="Sun Q."/>
            <person name="Ohkuma M."/>
        </authorList>
    </citation>
    <scope>NUCLEOTIDE SEQUENCE</scope>
    <source>
        <strain evidence="1">JCM 12580</strain>
    </source>
</reference>
<dbReference type="AlphaFoldDB" id="A0A917PPL3"/>
<dbReference type="RefSeq" id="WP_188631565.1">
    <property type="nucleotide sequence ID" value="NZ_BMNQ01000004.1"/>
</dbReference>
<keyword evidence="2" id="KW-1185">Reference proteome</keyword>